<feature type="signal peptide" evidence="1">
    <location>
        <begin position="1"/>
        <end position="26"/>
    </location>
</feature>
<dbReference type="Pfam" id="PF13290">
    <property type="entry name" value="CHB_HEX_C_1"/>
    <property type="match status" value="1"/>
</dbReference>
<keyword evidence="7" id="KW-0269">Exonuclease</keyword>
<feature type="chain" id="PRO_5039641166" evidence="1">
    <location>
        <begin position="27"/>
        <end position="1588"/>
    </location>
</feature>
<dbReference type="InterPro" id="IPR029052">
    <property type="entry name" value="Metallo-depent_PP-like"/>
</dbReference>
<keyword evidence="8" id="KW-1185">Reference proteome</keyword>
<keyword evidence="7" id="KW-0378">Hydrolase</keyword>
<reference evidence="7 8" key="1">
    <citation type="submission" date="2018-12" db="EMBL/GenBank/DDBJ databases">
        <authorList>
            <person name="Yu L."/>
        </authorList>
    </citation>
    <scope>NUCLEOTIDE SEQUENCE [LARGE SCALE GENOMIC DNA]</scope>
    <source>
        <strain evidence="7 8">S5H2222</strain>
    </source>
</reference>
<dbReference type="PANTHER" id="PTHR42834">
    <property type="entry name" value="ENDONUCLEASE/EXONUCLEASE/PHOSPHATASE FAMILY PROTEIN (AFU_ORTHOLOGUE AFUA_3G09210)"/>
    <property type="match status" value="1"/>
</dbReference>
<dbReference type="PANTHER" id="PTHR42834:SF1">
    <property type="entry name" value="ENDONUCLEASE_EXONUCLEASE_PHOSPHATASE FAMILY PROTEIN (AFU_ORTHOLOGUE AFUA_3G09210)"/>
    <property type="match status" value="1"/>
</dbReference>
<accession>A0A431US33</accession>
<evidence type="ECO:0000256" key="1">
    <source>
        <dbReference type="SAM" id="SignalP"/>
    </source>
</evidence>
<gene>
    <name evidence="7" type="ORF">EKG35_09580</name>
</gene>
<dbReference type="Pfam" id="PF18942">
    <property type="entry name" value="DUF5689"/>
    <property type="match status" value="1"/>
</dbReference>
<name>A0A431US33_9BACI</name>
<protein>
    <submittedName>
        <fullName evidence="7">Endonuclease/exonuclease/phosphatase</fullName>
    </submittedName>
</protein>
<keyword evidence="7" id="KW-0255">Endonuclease</keyword>
<dbReference type="Gene3D" id="3.60.10.10">
    <property type="entry name" value="Endonuclease/exonuclease/phosphatase"/>
    <property type="match status" value="1"/>
</dbReference>
<evidence type="ECO:0000259" key="3">
    <source>
        <dbReference type="Pfam" id="PF13290"/>
    </source>
</evidence>
<feature type="domain" description="Endonuclease/exonuclease/phosphatase" evidence="5">
    <location>
        <begin position="861"/>
        <end position="1005"/>
    </location>
</feature>
<dbReference type="InterPro" id="IPR005135">
    <property type="entry name" value="Endo/exonuclease/phosphatase"/>
</dbReference>
<dbReference type="Gene3D" id="3.60.21.10">
    <property type="match status" value="1"/>
</dbReference>
<proteinExistence type="predicted"/>
<feature type="domain" description="Calcineurin-like phosphoesterase" evidence="2">
    <location>
        <begin position="1163"/>
        <end position="1405"/>
    </location>
</feature>
<dbReference type="InterPro" id="IPR059177">
    <property type="entry name" value="GH29D-like_dom"/>
</dbReference>
<evidence type="ECO:0000259" key="2">
    <source>
        <dbReference type="Pfam" id="PF00149"/>
    </source>
</evidence>
<dbReference type="RefSeq" id="WP_126294230.1">
    <property type="nucleotide sequence ID" value="NZ_RXNR01000022.1"/>
</dbReference>
<dbReference type="InterPro" id="IPR036691">
    <property type="entry name" value="Endo/exonu/phosph_ase_sf"/>
</dbReference>
<dbReference type="Pfam" id="PF00149">
    <property type="entry name" value="Metallophos"/>
    <property type="match status" value="1"/>
</dbReference>
<dbReference type="GO" id="GO:0004527">
    <property type="term" value="F:exonuclease activity"/>
    <property type="evidence" value="ECO:0007669"/>
    <property type="project" value="UniProtKB-KW"/>
</dbReference>
<dbReference type="OrthoDB" id="9801679at2"/>
<feature type="domain" description="DUF5689" evidence="4">
    <location>
        <begin position="214"/>
        <end position="358"/>
    </location>
</feature>
<dbReference type="SUPFAM" id="SSF56300">
    <property type="entry name" value="Metallo-dependent phosphatases"/>
    <property type="match status" value="1"/>
</dbReference>
<dbReference type="SUPFAM" id="SSF56219">
    <property type="entry name" value="DNase I-like"/>
    <property type="match status" value="1"/>
</dbReference>
<keyword evidence="7" id="KW-0540">Nuclease</keyword>
<dbReference type="EMBL" id="RXNR01000022">
    <property type="protein sequence ID" value="RTQ93172.1"/>
    <property type="molecule type" value="Genomic_DNA"/>
</dbReference>
<dbReference type="Proteomes" id="UP000276349">
    <property type="component" value="Unassembled WGS sequence"/>
</dbReference>
<sequence length="1588" mass="173431">MNKRKFKKSMNAFLVASLVATVVVPATPAIINAESASKDLNKYTFKNYSNRVIAATETTTPDTTTIVEEFITVEEAIANNSGIATVRGYIVGIANSGSKYDQEPPFTVNTNIGLADDPNETDPSKILPVQLPTGAIRNDLNLADNPENFKKEVIITGRLEAYFSVPGLKSPSDYSIVGQDPAPEEPVEIISIAEARTQGEGKVSVKGTVTAILKNTIHLQDETGAIAIYPTSLNVQVGDEIVSTGTLSEYNGLLQLQSPKLVENKGQVGVPEPVVLNGSELVEENESKLATVKNVTLQSVNEGTGWANYIATDGTQFTVRDETATLGLSVGTSYESITGIIQDYNGNFQIIPRSKADIVEDSSKVQIVTASHQSGVIPASTEVTLSTSTEGAEIYYTTDGSDPLTNGQLYSEPIVVNEAMTIKAIAKKEGLTASQVSEFSYTVYNQEDGLQIHHIQSESHNSPFDGKIVENIEGIVTYTYKIGNGNYFHIQTPDHLIDNNPKTSEGIVVYTGNQALVEFGDLVSVTGTVDEYHIDGYNDTKQDTDLSVTQINARNDRNGIVQVLEKGVELPEPIKITSDILPNAVIDNDGFADFDPEEDAIDFWESLEGMLVEVGTVKAVAPQEHGDLITVLEGRATNTINGGVLLEENNANPDRIQFKLFDNYEARDFEVATGDKFTGPIQGVVNYGFQNYKIYADYEYMKAKHVEGSAEPEKTTIVKTEDKLTIASYNLENFSNNTNETTEDKAAKLARAIGTDMGSPDIVGVTEVQDNNGQGAGDAAANESYERLIDAIEKESGVRYEYLNIDPINNEDGGAPNANIRVGFLYNPDRVSIPEGMTPGDATTSVGYVDGKLTHNPGRIDPTNEAFEDSRKPLAAQFVFQGKEVIVIANHWNSKSGDTPLFGSTQPPVYGSEEQRHKIANVVYDFVEKIKNDNPDANIVSLGDFNDFQFSESLKIHEGELMTNMINHVEESDRYTYLFQGNSQVLDHILVSNNLVDNTKIDILHINADFTDMAGRASDHDPVMVQIDLHAEDSEEPIVAEKIYNLTNYKTGKLIINKPSVSVTLDHNSEIKNGIVFTGKYAEFAGEGLANVTLTVKPKQPGAIIDLKDTKVGRIIIDGPNVAEIRNAHEGQIFEYINGAGPGTNPGEDPNTTPDSASIKLSVLSDIHYYDTSLGTSGEALNAYLENDRKLLIESAAVLHSAVEEIKENDSEVVLISGDLTKDGELVGHQNVVKVLKELEAAGKKVYVTHGNHDIQNPHAVKFVGDATEQVPTVTVEEYKELYKDFGYGEAIAQDPNSLSYVVQPKDGIRIIVMDSVLYNTNMADGKPKTSGAIDQQRLTWILEQIEDAKENNQLIIGMTHHGIVEHFEVQEEIFPQYVIEDWQKVSETLADAGLNIVFTGHFHAQDAVSKTTAAGNTIYDIETGSLVTYPSPYRNIEIANGKIHVDTVTVDEINFNTNGKEFPKYAREFLEKGMETLVPSTLAQMIRQQQPNLTEEQALLQAQALVDTQLAPQLDPSITVGSLITDALIQHYVGDETLSPQNQQILQGMPSSDDPMVKMLGNAILSLLNDPSQDNSFVIDLNSLNKE</sequence>
<dbReference type="Pfam" id="PF19886">
    <property type="entry name" value="DUF6359"/>
    <property type="match status" value="1"/>
</dbReference>
<comment type="caution">
    <text evidence="7">The sequence shown here is derived from an EMBL/GenBank/DDBJ whole genome shotgun (WGS) entry which is preliminary data.</text>
</comment>
<dbReference type="InterPro" id="IPR004843">
    <property type="entry name" value="Calcineurin-like_PHP"/>
</dbReference>
<evidence type="ECO:0000259" key="5">
    <source>
        <dbReference type="Pfam" id="PF19580"/>
    </source>
</evidence>
<dbReference type="Pfam" id="PF19580">
    <property type="entry name" value="Exo_endo_phos_3"/>
    <property type="match status" value="1"/>
</dbReference>
<evidence type="ECO:0000313" key="7">
    <source>
        <dbReference type="EMBL" id="RTQ93172.1"/>
    </source>
</evidence>
<dbReference type="CDD" id="cd04486">
    <property type="entry name" value="YhcR_OBF_like"/>
    <property type="match status" value="1"/>
</dbReference>
<dbReference type="InterPro" id="IPR043744">
    <property type="entry name" value="DUF5689"/>
</dbReference>
<keyword evidence="1" id="KW-0732">Signal</keyword>
<feature type="domain" description="GH29D-like beta-sandwich" evidence="3">
    <location>
        <begin position="374"/>
        <end position="437"/>
    </location>
</feature>
<evidence type="ECO:0000313" key="8">
    <source>
        <dbReference type="Proteomes" id="UP000276349"/>
    </source>
</evidence>
<evidence type="ECO:0000259" key="6">
    <source>
        <dbReference type="Pfam" id="PF19886"/>
    </source>
</evidence>
<organism evidence="7 8">
    <name type="scientific">Lysinibacillus telephonicus</name>
    <dbReference type="NCBI Taxonomy" id="1714840"/>
    <lineage>
        <taxon>Bacteria</taxon>
        <taxon>Bacillati</taxon>
        <taxon>Bacillota</taxon>
        <taxon>Bacilli</taxon>
        <taxon>Bacillales</taxon>
        <taxon>Bacillaceae</taxon>
        <taxon>Lysinibacillus</taxon>
    </lineage>
</organism>
<evidence type="ECO:0000259" key="4">
    <source>
        <dbReference type="Pfam" id="PF18942"/>
    </source>
</evidence>
<dbReference type="GO" id="GO:0004519">
    <property type="term" value="F:endonuclease activity"/>
    <property type="evidence" value="ECO:0007669"/>
    <property type="project" value="UniProtKB-KW"/>
</dbReference>
<dbReference type="InterPro" id="IPR045939">
    <property type="entry name" value="YhcR_N"/>
</dbReference>
<feature type="domain" description="Endonuclease YhcR N-terminal" evidence="6">
    <location>
        <begin position="71"/>
        <end position="176"/>
    </location>
</feature>